<reference evidence="1 2" key="1">
    <citation type="journal article" date="2011" name="PLoS Pathog.">
        <title>Dynamic evolution of pathogenicity revealed by sequencing and comparative genomics of 19 Pseudomonas syringae isolates.</title>
        <authorList>
            <person name="Baltrus D.A."/>
            <person name="Nishimura M.T."/>
            <person name="Romanchuk A."/>
            <person name="Chang J.H."/>
            <person name="Mukhtar M.S."/>
            <person name="Cherkis K."/>
            <person name="Roach J."/>
            <person name="Grant S.R."/>
            <person name="Jones C.D."/>
            <person name="Dangl J.L."/>
        </authorList>
    </citation>
    <scope>NUCLEOTIDE SEQUENCE [LARGE SCALE GENOMIC DNA]</scope>
    <source>
        <strain evidence="2">race 4</strain>
    </source>
</reference>
<evidence type="ECO:0000313" key="1">
    <source>
        <dbReference type="EMBL" id="EGH18503.1"/>
    </source>
</evidence>
<protein>
    <submittedName>
        <fullName evidence="1">Uncharacterized protein</fullName>
    </submittedName>
</protein>
<evidence type="ECO:0000313" key="2">
    <source>
        <dbReference type="Proteomes" id="UP000005466"/>
    </source>
</evidence>
<feature type="non-terminal residue" evidence="1">
    <location>
        <position position="1"/>
    </location>
</feature>
<dbReference type="EMBL" id="ADWY01002806">
    <property type="protein sequence ID" value="EGH18503.1"/>
    <property type="molecule type" value="Genomic_DNA"/>
</dbReference>
<dbReference type="AlphaFoldDB" id="F3CGW1"/>
<feature type="non-terminal residue" evidence="1">
    <location>
        <position position="64"/>
    </location>
</feature>
<comment type="caution">
    <text evidence="1">The sequence shown here is derived from an EMBL/GenBank/DDBJ whole genome shotgun (WGS) entry which is preliminary data.</text>
</comment>
<organism evidence="1 2">
    <name type="scientific">Pseudomonas savastanoi pv. glycinea str. race 4</name>
    <dbReference type="NCBI Taxonomy" id="875330"/>
    <lineage>
        <taxon>Bacteria</taxon>
        <taxon>Pseudomonadati</taxon>
        <taxon>Pseudomonadota</taxon>
        <taxon>Gammaproteobacteria</taxon>
        <taxon>Pseudomonadales</taxon>
        <taxon>Pseudomonadaceae</taxon>
        <taxon>Pseudomonas</taxon>
    </lineage>
</organism>
<dbReference type="HOGENOM" id="CLU_2855113_0_0_6"/>
<name>F3CGW1_PSESG</name>
<accession>F3CGW1</accession>
<proteinExistence type="predicted"/>
<dbReference type="Proteomes" id="UP000005466">
    <property type="component" value="Unassembled WGS sequence"/>
</dbReference>
<gene>
    <name evidence="1" type="ORF">Pgy4_36660</name>
</gene>
<sequence>HKISDSLHRRLCNNPEQKNAMVTLFALWQHCRIYYCRLKLTAVFVKRLKKGNFFVKRFLLKVNV</sequence>